<accession>A0AAU7ZP38</accession>
<dbReference type="EMBL" id="CP132942">
    <property type="protein sequence ID" value="XCB32704.1"/>
    <property type="molecule type" value="Genomic_DNA"/>
</dbReference>
<sequence>MPVSDLKFAQPARSNLLAPVLLAFLILGITLALAVRFTPHKTADLDIVHTAIYPAHTVFKGESILVGHDQARDDLYVLTTLRVTDGLRLPLFLKDFTATLTTGDGQEITTSAVEKDDIASVYSAFPALKPLASEPLLRETMITPGQSVQGMILLHFPVTQGVWDHRRTAVLNVDLYHQGQQGVMISRASEAIPNSNSKLAN</sequence>
<proteinExistence type="predicted"/>
<name>A0AAU7ZP38_9BACT</name>
<reference evidence="1" key="1">
    <citation type="submission" date="2023-08" db="EMBL/GenBank/DDBJ databases">
        <authorList>
            <person name="Messyasz A."/>
            <person name="Mannisto M.K."/>
            <person name="Kerkhof L.J."/>
            <person name="Haggblom M."/>
        </authorList>
    </citation>
    <scope>NUCLEOTIDE SEQUENCE</scope>
    <source>
        <strain evidence="1">X5P6</strain>
    </source>
</reference>
<dbReference type="RefSeq" id="WP_353063544.1">
    <property type="nucleotide sequence ID" value="NZ_CP132942.1"/>
</dbReference>
<reference evidence="1" key="2">
    <citation type="journal article" date="2024" name="Environ. Microbiol.">
        <title>Genome analysis and description of Tunturibacter gen. nov. expands the diversity of Terriglobia in tundra soils.</title>
        <authorList>
            <person name="Messyasz A."/>
            <person name="Mannisto M.K."/>
            <person name="Kerkhof L.J."/>
            <person name="Haggblom M.M."/>
        </authorList>
    </citation>
    <scope>NUCLEOTIDE SEQUENCE</scope>
    <source>
        <strain evidence="1">X5P6</strain>
    </source>
</reference>
<organism evidence="1">
    <name type="scientific">Tunturiibacter psychrotolerans</name>
    <dbReference type="NCBI Taxonomy" id="3069686"/>
    <lineage>
        <taxon>Bacteria</taxon>
        <taxon>Pseudomonadati</taxon>
        <taxon>Acidobacteriota</taxon>
        <taxon>Terriglobia</taxon>
        <taxon>Terriglobales</taxon>
        <taxon>Acidobacteriaceae</taxon>
        <taxon>Tunturiibacter</taxon>
    </lineage>
</organism>
<evidence type="ECO:0000313" key="1">
    <source>
        <dbReference type="EMBL" id="XCB32704.1"/>
    </source>
</evidence>
<dbReference type="AlphaFoldDB" id="A0AAU7ZP38"/>
<dbReference type="KEGG" id="tpsc:RBB77_20080"/>
<gene>
    <name evidence="1" type="ORF">RBB77_20080</name>
</gene>
<protein>
    <submittedName>
        <fullName evidence="1">Uncharacterized protein</fullName>
    </submittedName>
</protein>